<evidence type="ECO:0000313" key="2">
    <source>
        <dbReference type="EMBL" id="PBK99762.1"/>
    </source>
</evidence>
<dbReference type="STRING" id="47427.A0A2H3E7S6"/>
<protein>
    <submittedName>
        <fullName evidence="2">Uncharacterized protein</fullName>
    </submittedName>
</protein>
<feature type="non-terminal residue" evidence="2">
    <location>
        <position position="313"/>
    </location>
</feature>
<feature type="region of interest" description="Disordered" evidence="1">
    <location>
        <begin position="1"/>
        <end position="189"/>
    </location>
</feature>
<reference evidence="3" key="1">
    <citation type="journal article" date="2017" name="Nat. Ecol. Evol.">
        <title>Genome expansion and lineage-specific genetic innovations in the forest pathogenic fungi Armillaria.</title>
        <authorList>
            <person name="Sipos G."/>
            <person name="Prasanna A.N."/>
            <person name="Walter M.C."/>
            <person name="O'Connor E."/>
            <person name="Balint B."/>
            <person name="Krizsan K."/>
            <person name="Kiss B."/>
            <person name="Hess J."/>
            <person name="Varga T."/>
            <person name="Slot J."/>
            <person name="Riley R."/>
            <person name="Boka B."/>
            <person name="Rigling D."/>
            <person name="Barry K."/>
            <person name="Lee J."/>
            <person name="Mihaltcheva S."/>
            <person name="LaButti K."/>
            <person name="Lipzen A."/>
            <person name="Waldron R."/>
            <person name="Moloney N.M."/>
            <person name="Sperisen C."/>
            <person name="Kredics L."/>
            <person name="Vagvoelgyi C."/>
            <person name="Patrignani A."/>
            <person name="Fitzpatrick D."/>
            <person name="Nagy I."/>
            <person name="Doyle S."/>
            <person name="Anderson J.B."/>
            <person name="Grigoriev I.V."/>
            <person name="Gueldener U."/>
            <person name="Muensterkoetter M."/>
            <person name="Nagy L.G."/>
        </authorList>
    </citation>
    <scope>NUCLEOTIDE SEQUENCE [LARGE SCALE GENOMIC DNA]</scope>
    <source>
        <strain evidence="3">Ar21-2</strain>
    </source>
</reference>
<feature type="compositionally biased region" description="Low complexity" evidence="1">
    <location>
        <begin position="1"/>
        <end position="17"/>
    </location>
</feature>
<dbReference type="OrthoDB" id="552755at2759"/>
<dbReference type="InterPro" id="IPR037647">
    <property type="entry name" value="HIRIP3"/>
</dbReference>
<feature type="compositionally biased region" description="Basic and acidic residues" evidence="1">
    <location>
        <begin position="176"/>
        <end position="189"/>
    </location>
</feature>
<gene>
    <name evidence="2" type="ORF">ARMGADRAFT_1008264</name>
</gene>
<organism evidence="2 3">
    <name type="scientific">Armillaria gallica</name>
    <name type="common">Bulbous honey fungus</name>
    <name type="synonym">Armillaria bulbosa</name>
    <dbReference type="NCBI Taxonomy" id="47427"/>
    <lineage>
        <taxon>Eukaryota</taxon>
        <taxon>Fungi</taxon>
        <taxon>Dikarya</taxon>
        <taxon>Basidiomycota</taxon>
        <taxon>Agaricomycotina</taxon>
        <taxon>Agaricomycetes</taxon>
        <taxon>Agaricomycetidae</taxon>
        <taxon>Agaricales</taxon>
        <taxon>Marasmiineae</taxon>
        <taxon>Physalacriaceae</taxon>
        <taxon>Armillaria</taxon>
    </lineage>
</organism>
<dbReference type="OMA" id="KMSARQS"/>
<evidence type="ECO:0000256" key="1">
    <source>
        <dbReference type="SAM" id="MobiDB-lite"/>
    </source>
</evidence>
<proteinExistence type="predicted"/>
<name>A0A2H3E7S6_ARMGA</name>
<dbReference type="InParanoid" id="A0A2H3E7S6"/>
<feature type="compositionally biased region" description="Acidic residues" evidence="1">
    <location>
        <begin position="281"/>
        <end position="290"/>
    </location>
</feature>
<dbReference type="EMBL" id="KZ293647">
    <property type="protein sequence ID" value="PBK99762.1"/>
    <property type="molecule type" value="Genomic_DNA"/>
</dbReference>
<dbReference type="AlphaFoldDB" id="A0A2H3E7S6"/>
<dbReference type="PANTHER" id="PTHR15410:SF2">
    <property type="entry name" value="HIRA-INTERACTING PROTEIN 3"/>
    <property type="match status" value="1"/>
</dbReference>
<dbReference type="PANTHER" id="PTHR15410">
    <property type="entry name" value="HIRA-INTERACTING PROTEIN 3"/>
    <property type="match status" value="1"/>
</dbReference>
<accession>A0A2H3E7S6</accession>
<dbReference type="GO" id="GO:0005634">
    <property type="term" value="C:nucleus"/>
    <property type="evidence" value="ECO:0007669"/>
    <property type="project" value="TreeGrafter"/>
</dbReference>
<dbReference type="Proteomes" id="UP000217790">
    <property type="component" value="Unassembled WGS sequence"/>
</dbReference>
<sequence>MSSDSEQASGASSYASDSDVEVRSAGNTSTSKKRKSMDSSEKKALSVAKVKKFKSASVVASSDIEDDVPYDPVNPFVFGRGTYIPHQKPLDSASATSKSLFSEDEDSQPKKKSTASLKPKASSHGKQRSKPKPKPAVDAEGSGDSNVENEPPITQKKIATKDKKESKSKRPSTTKKTSDKKPSDKDDATIKRLKSLVLACGVRKPWAKLFEGIDRPSQQIKIIKDILAELGMKGRMSMEQAKAIREKREMEQELADVQSFEKSFVSRSSRSRATAKKAAESDQDDFDEEMTEKPVKRKMSARQSIMAFLGDDS</sequence>
<evidence type="ECO:0000313" key="3">
    <source>
        <dbReference type="Proteomes" id="UP000217790"/>
    </source>
</evidence>
<feature type="region of interest" description="Disordered" evidence="1">
    <location>
        <begin position="264"/>
        <end position="299"/>
    </location>
</feature>
<feature type="compositionally biased region" description="Basic residues" evidence="1">
    <location>
        <begin position="121"/>
        <end position="133"/>
    </location>
</feature>
<keyword evidence="3" id="KW-1185">Reference proteome</keyword>